<name>A0A146G114_TERSA</name>
<dbReference type="InParanoid" id="A0A146G114"/>
<dbReference type="Gene3D" id="3.90.190.10">
    <property type="entry name" value="Protein tyrosine phosphatase superfamily"/>
    <property type="match status" value="1"/>
</dbReference>
<evidence type="ECO:0000313" key="2">
    <source>
        <dbReference type="Proteomes" id="UP000076023"/>
    </source>
</evidence>
<dbReference type="SUPFAM" id="SSF52799">
    <property type="entry name" value="(Phosphotyrosine protein) phosphatases II"/>
    <property type="match status" value="1"/>
</dbReference>
<evidence type="ECO:0008006" key="3">
    <source>
        <dbReference type="Google" id="ProtNLM"/>
    </source>
</evidence>
<dbReference type="STRING" id="690879.TSACC_1116"/>
<sequence>MRLMVCSRESVENYHGHPVSHFVSLIDPGEKDPSIPPPSVEKDLSLAFSDLDDIEVTLPRFKRYQPPEREHIEELVGFGREMSDLSEWGLLLNCEAGISRSPAAAIIILTAAGYRPQTAFGLVRRVQPEMLPNRRMLRLSDEVLDTGGALHRMAEIHRQKAFLRAGYEDPTLVRQREAQLEAQQSWWKRWMRSVARRLRRENRKVPGPK</sequence>
<reference evidence="2" key="1">
    <citation type="journal article" date="2017" name="Genome Announc.">
        <title>Draft Genome Sequence of Terrimicrobium sacchariphilum NM-5T, a Facultative Anaerobic Soil Bacterium of the Class Spartobacteria.</title>
        <authorList>
            <person name="Qiu Y.L."/>
            <person name="Tourlousse D.M."/>
            <person name="Matsuura N."/>
            <person name="Ohashi A."/>
            <person name="Sekiguchi Y."/>
        </authorList>
    </citation>
    <scope>NUCLEOTIDE SEQUENCE [LARGE SCALE GENOMIC DNA]</scope>
    <source>
        <strain evidence="2">NM-5</strain>
    </source>
</reference>
<dbReference type="Proteomes" id="UP000076023">
    <property type="component" value="Unassembled WGS sequence"/>
</dbReference>
<dbReference type="EMBL" id="BDCO01000001">
    <property type="protein sequence ID" value="GAT31565.1"/>
    <property type="molecule type" value="Genomic_DNA"/>
</dbReference>
<keyword evidence="2" id="KW-1185">Reference proteome</keyword>
<dbReference type="InterPro" id="IPR029021">
    <property type="entry name" value="Prot-tyrosine_phosphatase-like"/>
</dbReference>
<proteinExistence type="predicted"/>
<protein>
    <recommendedName>
        <fullName evidence="3">Tyrosine specific protein phosphatases domain-containing protein</fullName>
    </recommendedName>
</protein>
<accession>A0A146G114</accession>
<organism evidence="1 2">
    <name type="scientific">Terrimicrobium sacchariphilum</name>
    <dbReference type="NCBI Taxonomy" id="690879"/>
    <lineage>
        <taxon>Bacteria</taxon>
        <taxon>Pseudomonadati</taxon>
        <taxon>Verrucomicrobiota</taxon>
        <taxon>Terrimicrobiia</taxon>
        <taxon>Terrimicrobiales</taxon>
        <taxon>Terrimicrobiaceae</taxon>
        <taxon>Terrimicrobium</taxon>
    </lineage>
</organism>
<evidence type="ECO:0000313" key="1">
    <source>
        <dbReference type="EMBL" id="GAT31565.1"/>
    </source>
</evidence>
<comment type="caution">
    <text evidence="1">The sequence shown here is derived from an EMBL/GenBank/DDBJ whole genome shotgun (WGS) entry which is preliminary data.</text>
</comment>
<gene>
    <name evidence="1" type="ORF">TSACC_1116</name>
</gene>
<dbReference type="AlphaFoldDB" id="A0A146G114"/>